<dbReference type="PANTHER" id="PTHR47894:SF4">
    <property type="entry name" value="HTH-TYPE TRANSCRIPTIONAL REGULATOR GADX"/>
    <property type="match status" value="1"/>
</dbReference>
<evidence type="ECO:0000256" key="2">
    <source>
        <dbReference type="ARBA" id="ARBA00023125"/>
    </source>
</evidence>
<dbReference type="Pfam" id="PF12833">
    <property type="entry name" value="HTH_18"/>
    <property type="match status" value="1"/>
</dbReference>
<dbReference type="PANTHER" id="PTHR47894">
    <property type="entry name" value="HTH-TYPE TRANSCRIPTIONAL REGULATOR GADX"/>
    <property type="match status" value="1"/>
</dbReference>
<evidence type="ECO:0000256" key="3">
    <source>
        <dbReference type="ARBA" id="ARBA00023163"/>
    </source>
</evidence>
<proteinExistence type="predicted"/>
<dbReference type="AlphaFoldDB" id="A0AAX3LS12"/>
<evidence type="ECO:0000313" key="6">
    <source>
        <dbReference type="Proteomes" id="UP001210770"/>
    </source>
</evidence>
<dbReference type="GO" id="GO:0003700">
    <property type="term" value="F:DNA-binding transcription factor activity"/>
    <property type="evidence" value="ECO:0007669"/>
    <property type="project" value="InterPro"/>
</dbReference>
<dbReference type="SMART" id="SM00342">
    <property type="entry name" value="HTH_ARAC"/>
    <property type="match status" value="1"/>
</dbReference>
<dbReference type="EMBL" id="CP116423">
    <property type="protein sequence ID" value="WCE71468.1"/>
    <property type="molecule type" value="Genomic_DNA"/>
</dbReference>
<dbReference type="RefSeq" id="WP_271689635.1">
    <property type="nucleotide sequence ID" value="NZ_CP116423.1"/>
</dbReference>
<dbReference type="Gene3D" id="1.10.10.60">
    <property type="entry name" value="Homeodomain-like"/>
    <property type="match status" value="1"/>
</dbReference>
<evidence type="ECO:0000313" key="5">
    <source>
        <dbReference type="EMBL" id="WCE71468.1"/>
    </source>
</evidence>
<feature type="domain" description="HTH araC/xylS-type" evidence="4">
    <location>
        <begin position="14"/>
        <end position="112"/>
    </location>
</feature>
<keyword evidence="1" id="KW-0805">Transcription regulation</keyword>
<dbReference type="GO" id="GO:0005829">
    <property type="term" value="C:cytosol"/>
    <property type="evidence" value="ECO:0007669"/>
    <property type="project" value="TreeGrafter"/>
</dbReference>
<name>A0AAX3LS12_9RHOB</name>
<keyword evidence="2" id="KW-0238">DNA-binding</keyword>
<dbReference type="InterPro" id="IPR018060">
    <property type="entry name" value="HTH_AraC"/>
</dbReference>
<gene>
    <name evidence="5" type="ORF">PL336_06455</name>
</gene>
<evidence type="ECO:0000256" key="1">
    <source>
        <dbReference type="ARBA" id="ARBA00023015"/>
    </source>
</evidence>
<reference evidence="5" key="1">
    <citation type="submission" date="2023-01" db="EMBL/GenBank/DDBJ databases">
        <title>Comparative genomic analysis of cold water coral derived Sulfitobacter faviae: insights into their metabolism and habitat adaptation.</title>
        <authorList>
            <person name="Guo Y."/>
            <person name="Lin S."/>
            <person name="Huang Z."/>
            <person name="Tang K."/>
            <person name="Wang X."/>
        </authorList>
    </citation>
    <scope>NUCLEOTIDE SEQUENCE</scope>
    <source>
        <strain evidence="5">SCSIO W_1865</strain>
    </source>
</reference>
<dbReference type="GO" id="GO:0000976">
    <property type="term" value="F:transcription cis-regulatory region binding"/>
    <property type="evidence" value="ECO:0007669"/>
    <property type="project" value="TreeGrafter"/>
</dbReference>
<evidence type="ECO:0000259" key="4">
    <source>
        <dbReference type="PROSITE" id="PS01124"/>
    </source>
</evidence>
<accession>A0AAX3LS12</accession>
<protein>
    <submittedName>
        <fullName evidence="5">Helix-turn-helix transcriptional regulator</fullName>
    </submittedName>
</protein>
<keyword evidence="3" id="KW-0804">Transcription</keyword>
<dbReference type="PRINTS" id="PR00032">
    <property type="entry name" value="HTHARAC"/>
</dbReference>
<dbReference type="PROSITE" id="PS01124">
    <property type="entry name" value="HTH_ARAC_FAMILY_2"/>
    <property type="match status" value="1"/>
</dbReference>
<dbReference type="InterPro" id="IPR020449">
    <property type="entry name" value="Tscrpt_reg_AraC-type_HTH"/>
</dbReference>
<dbReference type="SUPFAM" id="SSF46689">
    <property type="entry name" value="Homeodomain-like"/>
    <property type="match status" value="1"/>
</dbReference>
<sequence>MKLSRISNAPDLVSRSKDAIAQALSEGTPKMAEIARGLGFSARSFQRRLSEHGMSYHALTDETRRDLAEGLLRDERHSLAEIAFLTGFSEQSAFTRAFKRWMGTTPASYRKDRLLP</sequence>
<dbReference type="InterPro" id="IPR009057">
    <property type="entry name" value="Homeodomain-like_sf"/>
</dbReference>
<organism evidence="5 6">
    <name type="scientific">Sulfitobacter faviae</name>
    <dbReference type="NCBI Taxonomy" id="1775881"/>
    <lineage>
        <taxon>Bacteria</taxon>
        <taxon>Pseudomonadati</taxon>
        <taxon>Pseudomonadota</taxon>
        <taxon>Alphaproteobacteria</taxon>
        <taxon>Rhodobacterales</taxon>
        <taxon>Roseobacteraceae</taxon>
        <taxon>Sulfitobacter</taxon>
    </lineage>
</organism>
<dbReference type="Proteomes" id="UP001210770">
    <property type="component" value="Chromosome"/>
</dbReference>